<comment type="caution">
    <text evidence="2">The sequence shown here is derived from an EMBL/GenBank/DDBJ whole genome shotgun (WGS) entry which is preliminary data.</text>
</comment>
<protein>
    <recommendedName>
        <fullName evidence="1">DUF7708 domain-containing protein</fullName>
    </recommendedName>
</protein>
<accession>A0A423WW94</accession>
<dbReference type="InterPro" id="IPR056125">
    <property type="entry name" value="DUF7708"/>
</dbReference>
<sequence length="540" mass="61965">MTEKDNLQPNLANFPEYLEKFNTHIDLEDLELIRLANRAPLRLYLDNIVREAKDSETRCKERRKSSRTLKAAERFSKLADQASNFLNVYSGIGEIVKGANSDFGGVAYGLTVLLVTLGKNKQLYEDLATRAIETAEKWLLRVQRLVKAHDGSGEDERQELAHLVDKVYDQTERILYFVINYYNCSSCKRMWRVLGKPPQVHLQPLMDNFQDTVADLMVEHEVLQAEDSRRLRQELAEMSFRHSSQRHCDQVQMLTDWLGFGEPEGGDLQRMISQSRKTHLTSPKTIKFGRMKNSRIIKVEQASLALLGSLPVYKDWWRSETSGLLLLSGEDYKSYGVKLSCWLSPLALEFYESLQMTPNEKERRIFVSNSFLDDRATHAVPTEALFLKCILYQLLRLDNTLCETINDNRTIRNSFKEAGVCDDADPELLIDTAYDALQMAIRELPQDTMAYIIVEDIVLQGQQDSCTALRFLARLVCDPETKATIKALGIARSNLWSILEDKCTSSEDQALTLVEKWALGKRNKGRMYLKLAWKQQKAKI</sequence>
<dbReference type="Proteomes" id="UP000283895">
    <property type="component" value="Unassembled WGS sequence"/>
</dbReference>
<organism evidence="2 3">
    <name type="scientific">Cytospora schulzeri</name>
    <dbReference type="NCBI Taxonomy" id="448051"/>
    <lineage>
        <taxon>Eukaryota</taxon>
        <taxon>Fungi</taxon>
        <taxon>Dikarya</taxon>
        <taxon>Ascomycota</taxon>
        <taxon>Pezizomycotina</taxon>
        <taxon>Sordariomycetes</taxon>
        <taxon>Sordariomycetidae</taxon>
        <taxon>Diaporthales</taxon>
        <taxon>Cytosporaceae</taxon>
        <taxon>Cytospora</taxon>
    </lineage>
</organism>
<dbReference type="AlphaFoldDB" id="A0A423WW94"/>
<name>A0A423WW94_9PEZI</name>
<evidence type="ECO:0000259" key="1">
    <source>
        <dbReference type="Pfam" id="PF24809"/>
    </source>
</evidence>
<keyword evidence="3" id="KW-1185">Reference proteome</keyword>
<dbReference type="OrthoDB" id="5243248at2759"/>
<feature type="domain" description="DUF7708" evidence="1">
    <location>
        <begin position="80"/>
        <end position="221"/>
    </location>
</feature>
<reference evidence="2 3" key="1">
    <citation type="submission" date="2015-09" db="EMBL/GenBank/DDBJ databases">
        <title>Host preference determinants of Valsa canker pathogens revealed by comparative genomics.</title>
        <authorList>
            <person name="Yin Z."/>
            <person name="Huang L."/>
        </authorList>
    </citation>
    <scope>NUCLEOTIDE SEQUENCE [LARGE SCALE GENOMIC DNA]</scope>
    <source>
        <strain evidence="2 3">03-1</strain>
    </source>
</reference>
<dbReference type="EMBL" id="LKEA01000007">
    <property type="protein sequence ID" value="ROW07755.1"/>
    <property type="molecule type" value="Genomic_DNA"/>
</dbReference>
<evidence type="ECO:0000313" key="3">
    <source>
        <dbReference type="Proteomes" id="UP000283895"/>
    </source>
</evidence>
<proteinExistence type="predicted"/>
<evidence type="ECO:0000313" key="2">
    <source>
        <dbReference type="EMBL" id="ROW07755.1"/>
    </source>
</evidence>
<gene>
    <name evidence="2" type="ORF">VMCG_03438</name>
</gene>
<dbReference type="Pfam" id="PF24809">
    <property type="entry name" value="DUF7708"/>
    <property type="match status" value="1"/>
</dbReference>
<dbReference type="STRING" id="356882.A0A423WW94"/>